<protein>
    <submittedName>
        <fullName evidence="1">Uncharacterized protein</fullName>
    </submittedName>
</protein>
<keyword evidence="2" id="KW-1185">Reference proteome</keyword>
<sequence>MLIDIPIMPGSLRNVRKMTFHIILAEMLLGWPRSCLGHPEKCE</sequence>
<reference evidence="1 2" key="1">
    <citation type="submission" date="2015-01" db="EMBL/GenBank/DDBJ databases">
        <title>Evolution of Trichinella species and genotypes.</title>
        <authorList>
            <person name="Korhonen P.K."/>
            <person name="Edoardo P."/>
            <person name="Giuseppe L.R."/>
            <person name="Gasser R.B."/>
        </authorList>
    </citation>
    <scope>NUCLEOTIDE SEQUENCE [LARGE SCALE GENOMIC DNA]</scope>
    <source>
        <strain evidence="1">ISS1029</strain>
    </source>
</reference>
<comment type="caution">
    <text evidence="1">The sequence shown here is derived from an EMBL/GenBank/DDBJ whole genome shotgun (WGS) entry which is preliminary data.</text>
</comment>
<name>A0A0V1G6Y6_9BILA</name>
<accession>A0A0V1G6Y6</accession>
<evidence type="ECO:0000313" key="2">
    <source>
        <dbReference type="Proteomes" id="UP000055024"/>
    </source>
</evidence>
<proteinExistence type="predicted"/>
<gene>
    <name evidence="1" type="ORF">T11_13624</name>
</gene>
<dbReference type="AlphaFoldDB" id="A0A0V1G6Y6"/>
<dbReference type="EMBL" id="JYDP01005781">
    <property type="protein sequence ID" value="KRY93995.1"/>
    <property type="molecule type" value="Genomic_DNA"/>
</dbReference>
<dbReference type="Proteomes" id="UP000055024">
    <property type="component" value="Unassembled WGS sequence"/>
</dbReference>
<evidence type="ECO:0000313" key="1">
    <source>
        <dbReference type="EMBL" id="KRY93995.1"/>
    </source>
</evidence>
<organism evidence="1 2">
    <name type="scientific">Trichinella zimbabwensis</name>
    <dbReference type="NCBI Taxonomy" id="268475"/>
    <lineage>
        <taxon>Eukaryota</taxon>
        <taxon>Metazoa</taxon>
        <taxon>Ecdysozoa</taxon>
        <taxon>Nematoda</taxon>
        <taxon>Enoplea</taxon>
        <taxon>Dorylaimia</taxon>
        <taxon>Trichinellida</taxon>
        <taxon>Trichinellidae</taxon>
        <taxon>Trichinella</taxon>
    </lineage>
</organism>